<gene>
    <name evidence="3" type="ORF">CU098_002253</name>
</gene>
<feature type="non-terminal residue" evidence="3">
    <location>
        <position position="1"/>
    </location>
</feature>
<reference evidence="3 4" key="1">
    <citation type="journal article" date="2018" name="G3 (Bethesda)">
        <title>Phylogenetic and Phylogenomic Definition of Rhizopus Species.</title>
        <authorList>
            <person name="Gryganskyi A.P."/>
            <person name="Golan J."/>
            <person name="Dolatabadi S."/>
            <person name="Mondo S."/>
            <person name="Robb S."/>
            <person name="Idnurm A."/>
            <person name="Muszewska A."/>
            <person name="Steczkiewicz K."/>
            <person name="Masonjones S."/>
            <person name="Liao H.L."/>
            <person name="Gajdeczka M.T."/>
            <person name="Anike F."/>
            <person name="Vuek A."/>
            <person name="Anishchenko I.M."/>
            <person name="Voigt K."/>
            <person name="de Hoog G.S."/>
            <person name="Smith M.E."/>
            <person name="Heitman J."/>
            <person name="Vilgalys R."/>
            <person name="Stajich J.E."/>
        </authorList>
    </citation>
    <scope>NUCLEOTIDE SEQUENCE [LARGE SCALE GENOMIC DNA]</scope>
    <source>
        <strain evidence="3 4">LSU 92-RS-03</strain>
    </source>
</reference>
<dbReference type="Pfam" id="PF21636">
    <property type="entry name" value="PPP1R21_C"/>
    <property type="match status" value="1"/>
</dbReference>
<name>A0A367JXF5_RHIST</name>
<proteinExistence type="predicted"/>
<dbReference type="OrthoDB" id="5566667at2759"/>
<dbReference type="InterPro" id="IPR019343">
    <property type="entry name" value="PPP1R21_N"/>
</dbReference>
<dbReference type="InterPro" id="IPR040024">
    <property type="entry name" value="PPP1R21"/>
</dbReference>
<dbReference type="STRING" id="4846.A0A367JXF5"/>
<sequence>LTKLPGLPLLDMGKIGEVELQATYFDAFLSEIIADQDRQICLRWYKKSVSEDITDMRPDAIISTLVQHEFGCPVGFGETKNGSASKQAANLNVFRLGLASKCALDLHGLPACLAFMHKDAPFYTMMEIAAFKFASFISDLHTFASRKNLDLIAGVSDCFRTTCTDDLTMNTQTNALDDLIPIGNYMSLMAKSTQHAVLKKAVIKEQATNVTLQGNVKEKEKELRKLQEQLDLLSFHNERLTKRIQAVQENDQKTSHFSLLGGSTKRILKESTQALDATHFDLEHKIQDNERLHQELADKKAKFEESEFVLLKKIQHLEQQIQQLTMENNGLLDASSVPRQDHQDLDLEKGKKWKEDCVSEIRSLRTILFSKMEESSLLENVLNGTELSLKDLEDQAEKYLESINNKDSQIRLELLPYEIAEKLKISHETWRKELEMANAELKDNKRQLDDFLAKEQEVSPFEIQTKQLNDKHKEEIKRLEEKYTEKTTQINTQYENQLRDCLLDIEENRRQIQKLETINEEFVKENARLKQEIGGIHINRQPRKDNETQTDTMLEKEKIIGSEKDILYPNKDSVYTGVDTETVFMMRVFYEQQIKNMNEKLQHTDTKASKFSDMYKSSKIKLDAEEKDRLLLQSEIERLNKEVKHVQDLLSTTESNYQKQLDTMTEFMVSIEEQRSPQAYIHLSARQKIPYEQASYATFMKRRLFAIQFVGYKLTLLTTFAGEENM</sequence>
<feature type="coiled-coil region" evidence="1">
    <location>
        <begin position="587"/>
        <end position="656"/>
    </location>
</feature>
<accession>A0A367JXF5</accession>
<dbReference type="InterPro" id="IPR049372">
    <property type="entry name" value="PPP1R21_C"/>
</dbReference>
<dbReference type="PANTHER" id="PTHR21448:SF0">
    <property type="entry name" value="PROTEIN PHOSPHATASE 1 REGULATORY SUBUNIT 21"/>
    <property type="match status" value="1"/>
</dbReference>
<feature type="domain" description="Protein phosphatase 1 regulatory subunit 21 N-terminal" evidence="2">
    <location>
        <begin position="187"/>
        <end position="296"/>
    </location>
</feature>
<dbReference type="PANTHER" id="PTHR21448">
    <property type="entry name" value="SMOOTH MUSCLE MYOSIN HEAVY CHAIN-RELATED"/>
    <property type="match status" value="1"/>
</dbReference>
<dbReference type="GO" id="GO:0005769">
    <property type="term" value="C:early endosome"/>
    <property type="evidence" value="ECO:0007669"/>
    <property type="project" value="TreeGrafter"/>
</dbReference>
<dbReference type="Pfam" id="PF10205">
    <property type="entry name" value="KLRAQ"/>
    <property type="match status" value="1"/>
</dbReference>
<feature type="coiled-coil region" evidence="1">
    <location>
        <begin position="282"/>
        <end position="334"/>
    </location>
</feature>
<dbReference type="Proteomes" id="UP000253551">
    <property type="component" value="Unassembled WGS sequence"/>
</dbReference>
<keyword evidence="4" id="KW-1185">Reference proteome</keyword>
<evidence type="ECO:0000313" key="4">
    <source>
        <dbReference type="Proteomes" id="UP000253551"/>
    </source>
</evidence>
<feature type="coiled-coil region" evidence="1">
    <location>
        <begin position="382"/>
        <end position="532"/>
    </location>
</feature>
<evidence type="ECO:0000259" key="2">
    <source>
        <dbReference type="SMART" id="SM01254"/>
    </source>
</evidence>
<evidence type="ECO:0000256" key="1">
    <source>
        <dbReference type="SAM" id="Coils"/>
    </source>
</evidence>
<comment type="caution">
    <text evidence="3">The sequence shown here is derived from an EMBL/GenBank/DDBJ whole genome shotgun (WGS) entry which is preliminary data.</text>
</comment>
<feature type="coiled-coil region" evidence="1">
    <location>
        <begin position="209"/>
        <end position="243"/>
    </location>
</feature>
<protein>
    <recommendedName>
        <fullName evidence="2">Protein phosphatase 1 regulatory subunit 21 N-terminal domain-containing protein</fullName>
    </recommendedName>
</protein>
<keyword evidence="1" id="KW-0175">Coiled coil</keyword>
<dbReference type="SMART" id="SM01254">
    <property type="entry name" value="KLRAQ"/>
    <property type="match status" value="1"/>
</dbReference>
<dbReference type="EMBL" id="PJQM01002543">
    <property type="protein sequence ID" value="RCH94559.1"/>
    <property type="molecule type" value="Genomic_DNA"/>
</dbReference>
<evidence type="ECO:0000313" key="3">
    <source>
        <dbReference type="EMBL" id="RCH94559.1"/>
    </source>
</evidence>
<dbReference type="AlphaFoldDB" id="A0A367JXF5"/>
<organism evidence="3 4">
    <name type="scientific">Rhizopus stolonifer</name>
    <name type="common">Rhizopus nigricans</name>
    <dbReference type="NCBI Taxonomy" id="4846"/>
    <lineage>
        <taxon>Eukaryota</taxon>
        <taxon>Fungi</taxon>
        <taxon>Fungi incertae sedis</taxon>
        <taxon>Mucoromycota</taxon>
        <taxon>Mucoromycotina</taxon>
        <taxon>Mucoromycetes</taxon>
        <taxon>Mucorales</taxon>
        <taxon>Mucorineae</taxon>
        <taxon>Rhizopodaceae</taxon>
        <taxon>Rhizopus</taxon>
    </lineage>
</organism>
<dbReference type="GO" id="GO:0016020">
    <property type="term" value="C:membrane"/>
    <property type="evidence" value="ECO:0007669"/>
    <property type="project" value="TreeGrafter"/>
</dbReference>